<dbReference type="PANTHER" id="PTHR38113">
    <property type="match status" value="1"/>
</dbReference>
<feature type="region of interest" description="Disordered" evidence="1">
    <location>
        <begin position="311"/>
        <end position="351"/>
    </location>
</feature>
<proteinExistence type="predicted"/>
<evidence type="ECO:0000313" key="4">
    <source>
        <dbReference type="Proteomes" id="UP000178129"/>
    </source>
</evidence>
<feature type="compositionally biased region" description="Polar residues" evidence="1">
    <location>
        <begin position="784"/>
        <end position="800"/>
    </location>
</feature>
<reference evidence="4" key="1">
    <citation type="submission" date="2016-03" db="EMBL/GenBank/DDBJ databases">
        <authorList>
            <person name="Ploux O."/>
        </authorList>
    </citation>
    <scope>NUCLEOTIDE SEQUENCE [LARGE SCALE GENOMIC DNA]</scope>
    <source>
        <strain evidence="4">UK7</strain>
    </source>
</reference>
<feature type="compositionally biased region" description="Acidic residues" evidence="1">
    <location>
        <begin position="313"/>
        <end position="331"/>
    </location>
</feature>
<evidence type="ECO:0000313" key="3">
    <source>
        <dbReference type="EMBL" id="CZT06341.1"/>
    </source>
</evidence>
<feature type="compositionally biased region" description="Basic and acidic residues" evidence="1">
    <location>
        <begin position="38"/>
        <end position="49"/>
    </location>
</feature>
<accession>A0A1E1L785</accession>
<feature type="compositionally biased region" description="Basic and acidic residues" evidence="1">
    <location>
        <begin position="592"/>
        <end position="610"/>
    </location>
</feature>
<dbReference type="InParanoid" id="A0A1E1L785"/>
<gene>
    <name evidence="3" type="ORF">RCO7_03341</name>
</gene>
<feature type="compositionally biased region" description="Basic and acidic residues" evidence="1">
    <location>
        <begin position="382"/>
        <end position="394"/>
    </location>
</feature>
<dbReference type="STRING" id="914237.A0A1E1L785"/>
<dbReference type="InterPro" id="IPR018744">
    <property type="entry name" value="DUF2293"/>
</dbReference>
<feature type="region of interest" description="Disordered" evidence="1">
    <location>
        <begin position="374"/>
        <end position="394"/>
    </location>
</feature>
<feature type="region of interest" description="Disordered" evidence="1">
    <location>
        <begin position="750"/>
        <end position="825"/>
    </location>
</feature>
<feature type="region of interest" description="Disordered" evidence="1">
    <location>
        <begin position="588"/>
        <end position="622"/>
    </location>
</feature>
<evidence type="ECO:0000259" key="2">
    <source>
        <dbReference type="Pfam" id="PF10056"/>
    </source>
</evidence>
<dbReference type="AlphaFoldDB" id="A0A1E1L785"/>
<protein>
    <recommendedName>
        <fullName evidence="2">DUF2293 domain-containing protein</fullName>
    </recommendedName>
</protein>
<feature type="compositionally biased region" description="Polar residues" evidence="1">
    <location>
        <begin position="333"/>
        <end position="351"/>
    </location>
</feature>
<keyword evidence="4" id="KW-1185">Reference proteome</keyword>
<dbReference type="Pfam" id="PF10056">
    <property type="entry name" value="DUF2293"/>
    <property type="match status" value="1"/>
</dbReference>
<dbReference type="EMBL" id="FJUW01000038">
    <property type="protein sequence ID" value="CZT06341.1"/>
    <property type="molecule type" value="Genomic_DNA"/>
</dbReference>
<dbReference type="PANTHER" id="PTHR38113:SF1">
    <property type="entry name" value="DUF2293 DOMAIN-CONTAINING PROTEIN"/>
    <property type="match status" value="1"/>
</dbReference>
<feature type="compositionally biased region" description="Basic residues" evidence="1">
    <location>
        <begin position="1"/>
        <end position="10"/>
    </location>
</feature>
<sequence>MVGKKKKAQRAKAEATIAAKAARRSGPKQERRAHKLAQRLEKRKQEKKGYTADMWAAPAPTHLIAKLDQPRIKSKHQSYFEFADNPEKKQKKLEFQVTNKSLDKYPGYAFVPIGDPLLSNECKELSRNQDAMVFIVSSLAQTQENTKISEHIHRTGYYFREAIVNQAREIVGETVISNPTILPGTVEPIPDSQDEINKQADAAIRDLFPRIPNPDRIMIIEHAFKKGAVFHGEPTVGLQAGIPLSRRVQLAVLAHIRHTHTRYDKLLRETSWMNARKAVEPVCLDVLIKWRGDEETGRDQMDEILREVVIITDSEDEDDSSEEDSSDDDGEITSASSTEPPSRPNSRNQQSIPASQAIHNFNTAAPDRAIQTISSAISSRTRSKDPRDKKEQRGFKRYQAAWEDAINRRQAPHPNSETPFQDSVVSRPRSGVAVHATASCPTPAELRTHTIHPQQRPSGGARSEVILPHSEHAVYYQEVLPQPPENTRYVGHQSIPEHSRITSSPQYLSMGYQPPQVVRRSPVKHGLEDFLVPSIETSSSDISSPRIREWNGLRAHDSIIHSRVVGPLGQTPARQVIVIDDESPQVKRRRVVREDESRDFRSIPSRDHTFHPPTSLSGSLSLRTSSSAQFGTIASPSIIRSSRAPTQATQGLLRNRETLYTDPVTGERLPVYEAPEPGYMKNRPEYTETGNIGFRAGQQEDGRGIRPMGYYQALNESYHRQPIHVQHGSDIPEPNVRGGIARQQDPVYSTGHQMRPISPRFPVSHQPSHSYDMSDRPGGPDQDFIQSFSQSRLDGPSSLSRDGFISIPARSQDKYVPPGSSSYQDDRIVSYASTSRARSPVRYVERAPKSRELPQQLVYYDLGHPNHSHHRVFNNQSAAPLPERQPASSEEVPMYVRTIPPSTTRRSVIYLD</sequence>
<evidence type="ECO:0000256" key="1">
    <source>
        <dbReference type="SAM" id="MobiDB-lite"/>
    </source>
</evidence>
<feature type="compositionally biased region" description="Basic residues" evidence="1">
    <location>
        <begin position="21"/>
        <end position="37"/>
    </location>
</feature>
<feature type="domain" description="DUF2293" evidence="2">
    <location>
        <begin position="203"/>
        <end position="291"/>
    </location>
</feature>
<feature type="region of interest" description="Disordered" evidence="1">
    <location>
        <begin position="1"/>
        <end position="49"/>
    </location>
</feature>
<organism evidence="3 4">
    <name type="scientific">Rhynchosporium graminicola</name>
    <dbReference type="NCBI Taxonomy" id="2792576"/>
    <lineage>
        <taxon>Eukaryota</taxon>
        <taxon>Fungi</taxon>
        <taxon>Dikarya</taxon>
        <taxon>Ascomycota</taxon>
        <taxon>Pezizomycotina</taxon>
        <taxon>Leotiomycetes</taxon>
        <taxon>Helotiales</taxon>
        <taxon>Ploettnerulaceae</taxon>
        <taxon>Rhynchosporium</taxon>
    </lineage>
</organism>
<dbReference type="Proteomes" id="UP000178129">
    <property type="component" value="Unassembled WGS sequence"/>
</dbReference>
<comment type="caution">
    <text evidence="3">The sequence shown here is derived from an EMBL/GenBank/DDBJ whole genome shotgun (WGS) entry which is preliminary data.</text>
</comment>
<name>A0A1E1L785_9HELO</name>